<name>A0A6H1ZFD2_9ZZZZ</name>
<proteinExistence type="predicted"/>
<evidence type="ECO:0000313" key="1">
    <source>
        <dbReference type="EMBL" id="QJA45900.1"/>
    </source>
</evidence>
<dbReference type="AlphaFoldDB" id="A0A6H1ZFD2"/>
<protein>
    <submittedName>
        <fullName evidence="1">Uncharacterized protein</fullName>
    </submittedName>
</protein>
<reference evidence="1" key="1">
    <citation type="submission" date="2020-03" db="EMBL/GenBank/DDBJ databases">
        <title>The deep terrestrial virosphere.</title>
        <authorList>
            <person name="Holmfeldt K."/>
            <person name="Nilsson E."/>
            <person name="Simone D."/>
            <person name="Lopez-Fernandez M."/>
            <person name="Wu X."/>
            <person name="de Brujin I."/>
            <person name="Lundin D."/>
            <person name="Andersson A."/>
            <person name="Bertilsson S."/>
            <person name="Dopson M."/>
        </authorList>
    </citation>
    <scope>NUCLEOTIDE SEQUENCE</scope>
    <source>
        <strain evidence="1">TM448A00287</strain>
        <strain evidence="2">TM448B00362</strain>
    </source>
</reference>
<organism evidence="1">
    <name type="scientific">viral metagenome</name>
    <dbReference type="NCBI Taxonomy" id="1070528"/>
    <lineage>
        <taxon>unclassified sequences</taxon>
        <taxon>metagenomes</taxon>
        <taxon>organismal metagenomes</taxon>
    </lineage>
</organism>
<sequence length="293" mass="32074">MVDVAGTIKLTIYDNNRAIIPTSGTVTLYKPSGAVLQAAAAVTVSSTTGEMTYALTTTHTDDIGLNYKAVWAYVVSSVTYYRTQLFDVVKSILAIPITDEDLYNELEALRKANLQATATATAGAAGSLTDTKRREADSFWKGGTIKIIAGTGINQERDVTGFTQSTGVFTITPNWGTNPDNTSVYVVVKSFTKKINAAFEEISTMIYNKGKRHSLILESSQISLPLIFLTLNKICTDLMDEENDKWNLLAKTFSDKFEKAFNNMKLDYDEDESGTIVGEEAQNNPVSLRIGRA</sequence>
<dbReference type="EMBL" id="MT143999">
    <property type="protein sequence ID" value="QJA45900.1"/>
    <property type="molecule type" value="Genomic_DNA"/>
</dbReference>
<evidence type="ECO:0000313" key="2">
    <source>
        <dbReference type="EMBL" id="QJH95276.1"/>
    </source>
</evidence>
<gene>
    <name evidence="1" type="ORF">TM448A00287_0022</name>
    <name evidence="2" type="ORF">TM448B00362_0022</name>
</gene>
<dbReference type="EMBL" id="MT144616">
    <property type="protein sequence ID" value="QJH95276.1"/>
    <property type="molecule type" value="Genomic_DNA"/>
</dbReference>
<accession>A0A6H1ZFD2</accession>